<proteinExistence type="predicted"/>
<sequence>MRNTNGRRNGLAGALLVAGGVLAGAGAADAATPAGVADLGGAEFTKAGVPVSVPALAPCAVEGPTDATSDAVAKTGLTFGGGTSSCTTEVTDPANDVTKTTSTATGKDFELSALVSAGGRRIKLASYTVTCTGVQGQTSADWTFSGLAGITDLPSPVPVNYAKPLTKTDGTVLATAVFNSQTLPGNGSISLTMLRIDFAPASGVSGSVTVGHTACAPTP</sequence>
<dbReference type="Proteomes" id="UP001500689">
    <property type="component" value="Unassembled WGS sequence"/>
</dbReference>
<feature type="chain" id="PRO_5045431606" evidence="1">
    <location>
        <begin position="31"/>
        <end position="219"/>
    </location>
</feature>
<evidence type="ECO:0000313" key="3">
    <source>
        <dbReference type="Proteomes" id="UP001500689"/>
    </source>
</evidence>
<feature type="signal peptide" evidence="1">
    <location>
        <begin position="1"/>
        <end position="30"/>
    </location>
</feature>
<gene>
    <name evidence="2" type="ORF">GCM10022222_41900</name>
</gene>
<dbReference type="InterPro" id="IPR006311">
    <property type="entry name" value="TAT_signal"/>
</dbReference>
<organism evidence="2 3">
    <name type="scientific">Amycolatopsis ultiminotia</name>
    <dbReference type="NCBI Taxonomy" id="543629"/>
    <lineage>
        <taxon>Bacteria</taxon>
        <taxon>Bacillati</taxon>
        <taxon>Actinomycetota</taxon>
        <taxon>Actinomycetes</taxon>
        <taxon>Pseudonocardiales</taxon>
        <taxon>Pseudonocardiaceae</taxon>
        <taxon>Amycolatopsis</taxon>
    </lineage>
</organism>
<evidence type="ECO:0000313" key="2">
    <source>
        <dbReference type="EMBL" id="GAA3553841.1"/>
    </source>
</evidence>
<comment type="caution">
    <text evidence="2">The sequence shown here is derived from an EMBL/GenBank/DDBJ whole genome shotgun (WGS) entry which is preliminary data.</text>
</comment>
<reference evidence="3" key="1">
    <citation type="journal article" date="2019" name="Int. J. Syst. Evol. Microbiol.">
        <title>The Global Catalogue of Microorganisms (GCM) 10K type strain sequencing project: providing services to taxonomists for standard genome sequencing and annotation.</title>
        <authorList>
            <consortium name="The Broad Institute Genomics Platform"/>
            <consortium name="The Broad Institute Genome Sequencing Center for Infectious Disease"/>
            <person name="Wu L."/>
            <person name="Ma J."/>
        </authorList>
    </citation>
    <scope>NUCLEOTIDE SEQUENCE [LARGE SCALE GENOMIC DNA]</scope>
    <source>
        <strain evidence="3">JCM 16898</strain>
    </source>
</reference>
<keyword evidence="3" id="KW-1185">Reference proteome</keyword>
<accession>A0ABP6WR67</accession>
<dbReference type="PROSITE" id="PS51318">
    <property type="entry name" value="TAT"/>
    <property type="match status" value="1"/>
</dbReference>
<name>A0ABP6WR67_9PSEU</name>
<dbReference type="RefSeq" id="WP_344862262.1">
    <property type="nucleotide sequence ID" value="NZ_BAAAZN010000008.1"/>
</dbReference>
<dbReference type="EMBL" id="BAAAZN010000008">
    <property type="protein sequence ID" value="GAA3553841.1"/>
    <property type="molecule type" value="Genomic_DNA"/>
</dbReference>
<keyword evidence="1" id="KW-0732">Signal</keyword>
<evidence type="ECO:0000256" key="1">
    <source>
        <dbReference type="SAM" id="SignalP"/>
    </source>
</evidence>
<protein>
    <submittedName>
        <fullName evidence="2">Uncharacterized protein</fullName>
    </submittedName>
</protein>